<sequence>MKLALSLVLCLAFAFVVNSLRDEDLSFLEDDFLKDESENNKRFLFKGCSTDKDCSAGQCCFKRRFGSNKCLGRKGLGRI</sequence>
<feature type="signal peptide" evidence="1">
    <location>
        <begin position="1"/>
        <end position="19"/>
    </location>
</feature>
<dbReference type="AlphaFoldDB" id="A0AAU9WFH0"/>
<feature type="chain" id="PRO_5043336701" evidence="1">
    <location>
        <begin position="20"/>
        <end position="79"/>
    </location>
</feature>
<dbReference type="EMBL" id="CALNXJ010000012">
    <property type="protein sequence ID" value="CAH3110320.1"/>
    <property type="molecule type" value="Genomic_DNA"/>
</dbReference>
<evidence type="ECO:0000313" key="2">
    <source>
        <dbReference type="EMBL" id="CAH3110320.1"/>
    </source>
</evidence>
<proteinExistence type="predicted"/>
<evidence type="ECO:0000256" key="1">
    <source>
        <dbReference type="SAM" id="SignalP"/>
    </source>
</evidence>
<organism evidence="2 3">
    <name type="scientific">Pocillopora meandrina</name>
    <dbReference type="NCBI Taxonomy" id="46732"/>
    <lineage>
        <taxon>Eukaryota</taxon>
        <taxon>Metazoa</taxon>
        <taxon>Cnidaria</taxon>
        <taxon>Anthozoa</taxon>
        <taxon>Hexacorallia</taxon>
        <taxon>Scleractinia</taxon>
        <taxon>Astrocoeniina</taxon>
        <taxon>Pocilloporidae</taxon>
        <taxon>Pocillopora</taxon>
    </lineage>
</organism>
<evidence type="ECO:0000313" key="3">
    <source>
        <dbReference type="Proteomes" id="UP001159428"/>
    </source>
</evidence>
<protein>
    <submittedName>
        <fullName evidence="2">Uncharacterized protein</fullName>
    </submittedName>
</protein>
<feature type="non-terminal residue" evidence="2">
    <location>
        <position position="79"/>
    </location>
</feature>
<dbReference type="Proteomes" id="UP001159428">
    <property type="component" value="Unassembled WGS sequence"/>
</dbReference>
<comment type="caution">
    <text evidence="2">The sequence shown here is derived from an EMBL/GenBank/DDBJ whole genome shotgun (WGS) entry which is preliminary data.</text>
</comment>
<gene>
    <name evidence="2" type="ORF">PMEA_00003606</name>
</gene>
<reference evidence="2 3" key="1">
    <citation type="submission" date="2022-05" db="EMBL/GenBank/DDBJ databases">
        <authorList>
            <consortium name="Genoscope - CEA"/>
            <person name="William W."/>
        </authorList>
    </citation>
    <scope>NUCLEOTIDE SEQUENCE [LARGE SCALE GENOMIC DNA]</scope>
</reference>
<name>A0AAU9WFH0_9CNID</name>
<accession>A0AAU9WFH0</accession>
<keyword evidence="1" id="KW-0732">Signal</keyword>
<keyword evidence="3" id="KW-1185">Reference proteome</keyword>